<dbReference type="AlphaFoldDB" id="A0A5D0HEY9"/>
<name>A0A5D0HEY9_9FLAO</name>
<dbReference type="InterPro" id="IPR037401">
    <property type="entry name" value="SnoaL-like"/>
</dbReference>
<gene>
    <name evidence="2" type="ORF">FUA24_21850</name>
</gene>
<comment type="caution">
    <text evidence="2">The sequence shown here is derived from an EMBL/GenBank/DDBJ whole genome shotgun (WGS) entry which is preliminary data.</text>
</comment>
<proteinExistence type="predicted"/>
<keyword evidence="3" id="KW-1185">Reference proteome</keyword>
<dbReference type="Pfam" id="PF12680">
    <property type="entry name" value="SnoaL_2"/>
    <property type="match status" value="1"/>
</dbReference>
<dbReference type="Proteomes" id="UP000323930">
    <property type="component" value="Unassembled WGS sequence"/>
</dbReference>
<organism evidence="2 3">
    <name type="scientific">Seonamhaeicola marinus</name>
    <dbReference type="NCBI Taxonomy" id="1912246"/>
    <lineage>
        <taxon>Bacteria</taxon>
        <taxon>Pseudomonadati</taxon>
        <taxon>Bacteroidota</taxon>
        <taxon>Flavobacteriia</taxon>
        <taxon>Flavobacteriales</taxon>
        <taxon>Flavobacteriaceae</taxon>
    </lineage>
</organism>
<dbReference type="InterPro" id="IPR032710">
    <property type="entry name" value="NTF2-like_dom_sf"/>
</dbReference>
<feature type="domain" description="SnoaL-like" evidence="1">
    <location>
        <begin position="21"/>
        <end position="133"/>
    </location>
</feature>
<dbReference type="SUPFAM" id="SSF54427">
    <property type="entry name" value="NTF2-like"/>
    <property type="match status" value="1"/>
</dbReference>
<dbReference type="Gene3D" id="3.10.450.50">
    <property type="match status" value="1"/>
</dbReference>
<reference evidence="2 3" key="1">
    <citation type="submission" date="2019-08" db="EMBL/GenBank/DDBJ databases">
        <title>Seonamhaeicola sediminis sp. nov., isolated from marine sediment.</title>
        <authorList>
            <person name="Cao W.R."/>
        </authorList>
    </citation>
    <scope>NUCLEOTIDE SEQUENCE [LARGE SCALE GENOMIC DNA]</scope>
    <source>
        <strain evidence="2 3">B011</strain>
    </source>
</reference>
<protein>
    <submittedName>
        <fullName evidence="2">Nuclear transport factor 2 family protein</fullName>
    </submittedName>
</protein>
<dbReference type="EMBL" id="VSDQ01000729">
    <property type="protein sequence ID" value="TYA69938.1"/>
    <property type="molecule type" value="Genomic_DNA"/>
</dbReference>
<sequence length="147" mass="17152">MMKTLIENMKTIKKKQNAQVVQDYFKNFQVGDVEGVLNSFHPNCYIVSVKEEERPKEQLHGIYRTREEAKQFLKNIVTLFDTKAFIVERVVEAEDNLVIAMGTFSHLVKSSGKLFNSNWVQFCIIEDEMIKEYRFYEDSAALIEASK</sequence>
<dbReference type="OrthoDB" id="7869337at2"/>
<accession>A0A5D0HEY9</accession>
<evidence type="ECO:0000313" key="3">
    <source>
        <dbReference type="Proteomes" id="UP000323930"/>
    </source>
</evidence>
<evidence type="ECO:0000259" key="1">
    <source>
        <dbReference type="Pfam" id="PF12680"/>
    </source>
</evidence>
<evidence type="ECO:0000313" key="2">
    <source>
        <dbReference type="EMBL" id="TYA69938.1"/>
    </source>
</evidence>